<keyword evidence="3" id="KW-1185">Reference proteome</keyword>
<accession>A0A371GRC9</accession>
<evidence type="ECO:0000313" key="2">
    <source>
        <dbReference type="EMBL" id="RDX93109.1"/>
    </source>
</evidence>
<dbReference type="InterPro" id="IPR036397">
    <property type="entry name" value="RNaseH_sf"/>
</dbReference>
<dbReference type="AlphaFoldDB" id="A0A371GRC9"/>
<dbReference type="EMBL" id="QJKJ01004699">
    <property type="protein sequence ID" value="RDX93109.1"/>
    <property type="molecule type" value="Genomic_DNA"/>
</dbReference>
<dbReference type="InterPro" id="IPR012337">
    <property type="entry name" value="RNaseH-like_sf"/>
</dbReference>
<organism evidence="2 3">
    <name type="scientific">Mucuna pruriens</name>
    <name type="common">Velvet bean</name>
    <name type="synonym">Dolichos pruriens</name>
    <dbReference type="NCBI Taxonomy" id="157652"/>
    <lineage>
        <taxon>Eukaryota</taxon>
        <taxon>Viridiplantae</taxon>
        <taxon>Streptophyta</taxon>
        <taxon>Embryophyta</taxon>
        <taxon>Tracheophyta</taxon>
        <taxon>Spermatophyta</taxon>
        <taxon>Magnoliopsida</taxon>
        <taxon>eudicotyledons</taxon>
        <taxon>Gunneridae</taxon>
        <taxon>Pentapetalae</taxon>
        <taxon>rosids</taxon>
        <taxon>fabids</taxon>
        <taxon>Fabales</taxon>
        <taxon>Fabaceae</taxon>
        <taxon>Papilionoideae</taxon>
        <taxon>50 kb inversion clade</taxon>
        <taxon>NPAAA clade</taxon>
        <taxon>indigoferoid/millettioid clade</taxon>
        <taxon>Phaseoleae</taxon>
        <taxon>Mucuna</taxon>
    </lineage>
</organism>
<dbReference type="Proteomes" id="UP000257109">
    <property type="component" value="Unassembled WGS sequence"/>
</dbReference>
<dbReference type="PANTHER" id="PTHR35046">
    <property type="entry name" value="ZINC KNUCKLE (CCHC-TYPE) FAMILY PROTEIN"/>
    <property type="match status" value="1"/>
</dbReference>
<feature type="domain" description="Integrase zinc-binding" evidence="1">
    <location>
        <begin position="7"/>
        <end position="51"/>
    </location>
</feature>
<comment type="caution">
    <text evidence="2">The sequence shown here is derived from an EMBL/GenBank/DDBJ whole genome shotgun (WGS) entry which is preliminary data.</text>
</comment>
<gene>
    <name evidence="2" type="ORF">CR513_24680</name>
</gene>
<evidence type="ECO:0000313" key="3">
    <source>
        <dbReference type="Proteomes" id="UP000257109"/>
    </source>
</evidence>
<protein>
    <recommendedName>
        <fullName evidence="1">Integrase zinc-binding domain-containing protein</fullName>
    </recommendedName>
</protein>
<dbReference type="Gene3D" id="3.30.420.10">
    <property type="entry name" value="Ribonuclease H-like superfamily/Ribonuclease H"/>
    <property type="match status" value="1"/>
</dbReference>
<proteinExistence type="predicted"/>
<name>A0A371GRC9_MUCPR</name>
<dbReference type="GO" id="GO:0003676">
    <property type="term" value="F:nucleic acid binding"/>
    <property type="evidence" value="ECO:0007669"/>
    <property type="project" value="InterPro"/>
</dbReference>
<dbReference type="SUPFAM" id="SSF53098">
    <property type="entry name" value="Ribonuclease H-like"/>
    <property type="match status" value="1"/>
</dbReference>
<sequence length="245" mass="28011">MREAREGGLMGNHFGEVKTYETIVEHFYLPHMRRDVYHVCERCLVCKGANSKVSPHGLYTPLPIPTCPWVDISMNFVLGFPRSKGGRDSIFVVVDGFSKMAHFIPCHKVNDACFVTHLFFREVVRLHCLPKTIFFDRDSKGPFGVTFIPSKSLRSWEDSLPHIKFAYNMVVNSTTSHSFFELVYWFDPLTPLDLLSLPDVASKLNEDGLRGLGLTLRRKWTNMLNKLIGVERKKPLRVGSQYGSI</sequence>
<dbReference type="Pfam" id="PF17921">
    <property type="entry name" value="Integrase_H2C2"/>
    <property type="match status" value="1"/>
</dbReference>
<evidence type="ECO:0000259" key="1">
    <source>
        <dbReference type="Pfam" id="PF17921"/>
    </source>
</evidence>
<reference evidence="2" key="1">
    <citation type="submission" date="2018-05" db="EMBL/GenBank/DDBJ databases">
        <title>Draft genome of Mucuna pruriens seed.</title>
        <authorList>
            <person name="Nnadi N.E."/>
            <person name="Vos R."/>
            <person name="Hasami M.H."/>
            <person name="Devisetty U.K."/>
            <person name="Aguiy J.C."/>
        </authorList>
    </citation>
    <scope>NUCLEOTIDE SEQUENCE [LARGE SCALE GENOMIC DNA]</scope>
    <source>
        <strain evidence="2">JCA_2017</strain>
    </source>
</reference>
<feature type="non-terminal residue" evidence="2">
    <location>
        <position position="1"/>
    </location>
</feature>
<dbReference type="Gene3D" id="1.10.340.70">
    <property type="match status" value="1"/>
</dbReference>
<dbReference type="PANTHER" id="PTHR35046:SF9">
    <property type="entry name" value="RNA-DIRECTED DNA POLYMERASE"/>
    <property type="match status" value="1"/>
</dbReference>
<dbReference type="STRING" id="157652.A0A371GRC9"/>
<dbReference type="OrthoDB" id="1428633at2759"/>
<dbReference type="InterPro" id="IPR041588">
    <property type="entry name" value="Integrase_H2C2"/>
</dbReference>